<accession>A0A0A2BYY2</accession>
<dbReference type="Gene3D" id="3.40.50.10190">
    <property type="entry name" value="BRCT domain"/>
    <property type="match status" value="1"/>
</dbReference>
<keyword evidence="2" id="KW-0472">Membrane</keyword>
<evidence type="ECO:0000256" key="2">
    <source>
        <dbReference type="SAM" id="Phobius"/>
    </source>
</evidence>
<dbReference type="InterPro" id="IPR001357">
    <property type="entry name" value="BRCT_dom"/>
</dbReference>
<evidence type="ECO:0000256" key="1">
    <source>
        <dbReference type="SAM" id="MobiDB-lite"/>
    </source>
</evidence>
<protein>
    <recommendedName>
        <fullName evidence="3">BRCT domain-containing protein</fullName>
    </recommendedName>
</protein>
<dbReference type="SUPFAM" id="SSF52113">
    <property type="entry name" value="BRCT domain"/>
    <property type="match status" value="1"/>
</dbReference>
<dbReference type="Pfam" id="PF00533">
    <property type="entry name" value="BRCT"/>
    <property type="match status" value="1"/>
</dbReference>
<gene>
    <name evidence="4" type="ORF">EV03_1668</name>
</gene>
<dbReference type="PROSITE" id="PS50172">
    <property type="entry name" value="BRCT"/>
    <property type="match status" value="1"/>
</dbReference>
<keyword evidence="2" id="KW-1133">Transmembrane helix</keyword>
<evidence type="ECO:0000313" key="5">
    <source>
        <dbReference type="Proteomes" id="UP000030392"/>
    </source>
</evidence>
<comment type="caution">
    <text evidence="4">The sequence shown here is derived from an EMBL/GenBank/DDBJ whole genome shotgun (WGS) entry which is preliminary data.</text>
</comment>
<dbReference type="InterPro" id="IPR036420">
    <property type="entry name" value="BRCT_dom_sf"/>
</dbReference>
<dbReference type="RefSeq" id="WP_052038681.1">
    <property type="nucleotide sequence ID" value="NZ_CP138967.1"/>
</dbReference>
<proteinExistence type="predicted"/>
<name>A0A0A2BYY2_PROMR</name>
<feature type="compositionally biased region" description="Polar residues" evidence="1">
    <location>
        <begin position="182"/>
        <end position="191"/>
    </location>
</feature>
<evidence type="ECO:0000259" key="3">
    <source>
        <dbReference type="PROSITE" id="PS50172"/>
    </source>
</evidence>
<feature type="domain" description="BRCT" evidence="3">
    <location>
        <begin position="49"/>
        <end position="123"/>
    </location>
</feature>
<dbReference type="Proteomes" id="UP000030392">
    <property type="component" value="Unassembled WGS sequence"/>
</dbReference>
<evidence type="ECO:0000313" key="4">
    <source>
        <dbReference type="EMBL" id="KGG19288.1"/>
    </source>
</evidence>
<keyword evidence="2" id="KW-0812">Transmembrane</keyword>
<feature type="compositionally biased region" description="Polar residues" evidence="1">
    <location>
        <begin position="139"/>
        <end position="148"/>
    </location>
</feature>
<feature type="region of interest" description="Disordered" evidence="1">
    <location>
        <begin position="182"/>
        <end position="217"/>
    </location>
</feature>
<dbReference type="EMBL" id="JNAX01000015">
    <property type="protein sequence ID" value="KGG19288.1"/>
    <property type="molecule type" value="Genomic_DNA"/>
</dbReference>
<organism evidence="4 5">
    <name type="scientific">Prochlorococcus marinus str. PAC1</name>
    <dbReference type="NCBI Taxonomy" id="59924"/>
    <lineage>
        <taxon>Bacteria</taxon>
        <taxon>Bacillati</taxon>
        <taxon>Cyanobacteriota</taxon>
        <taxon>Cyanophyceae</taxon>
        <taxon>Synechococcales</taxon>
        <taxon>Prochlorococcaceae</taxon>
        <taxon>Prochlorococcus</taxon>
    </lineage>
</organism>
<reference evidence="5" key="1">
    <citation type="journal article" date="2014" name="Sci. Data">
        <title>Genomes of diverse isolates of the marine cyanobacterium Prochlorococcus.</title>
        <authorList>
            <person name="Biller S."/>
            <person name="Berube P."/>
            <person name="Thompson J."/>
            <person name="Kelly L."/>
            <person name="Roggensack S."/>
            <person name="Awad L."/>
            <person name="Roache-Johnson K."/>
            <person name="Ding H."/>
            <person name="Giovannoni S.J."/>
            <person name="Moore L.R."/>
            <person name="Chisholm S.W."/>
        </authorList>
    </citation>
    <scope>NUCLEOTIDE SEQUENCE [LARGE SCALE GENOMIC DNA]</scope>
    <source>
        <strain evidence="5">PAC1</strain>
    </source>
</reference>
<feature type="transmembrane region" description="Helical" evidence="2">
    <location>
        <begin position="219"/>
        <end position="242"/>
    </location>
</feature>
<feature type="region of interest" description="Disordered" evidence="1">
    <location>
        <begin position="125"/>
        <end position="157"/>
    </location>
</feature>
<sequence length="243" mass="27745">MPSPELIQILRSKTRLSDEEIIDLTEAQGWKAVREAEKKERERKEKLRKPEICFSGFDFEEREELETQAVIKGLKVRKSVTKNLAYLVIGETPGEKKIEKAEKQGVEILRIEEYEKLTTFIKKPQEKERKKRVKAKNKTLQSKPQGSETQRKRPNVDITNELKTEILGDVRREAMRNVQVINNSPNTTIQSKRIKKESNQQQKISLNSKTSDTDTNDDGAFTTGCITIIGIVVVIAIIIIAVG</sequence>
<dbReference type="AlphaFoldDB" id="A0A0A2BYY2"/>
<dbReference type="SMART" id="SM00292">
    <property type="entry name" value="BRCT"/>
    <property type="match status" value="1"/>
</dbReference>